<feature type="compositionally biased region" description="Pro residues" evidence="1">
    <location>
        <begin position="697"/>
        <end position="713"/>
    </location>
</feature>
<evidence type="ECO:0000313" key="4">
    <source>
        <dbReference type="Proteomes" id="UP000002258"/>
    </source>
</evidence>
<name>A3GG28_PICST</name>
<dbReference type="SUPFAM" id="SSF56112">
    <property type="entry name" value="Protein kinase-like (PK-like)"/>
    <property type="match status" value="1"/>
</dbReference>
<dbReference type="GO" id="GO:0004672">
    <property type="term" value="F:protein kinase activity"/>
    <property type="evidence" value="ECO:0007669"/>
    <property type="project" value="InterPro"/>
</dbReference>
<dbReference type="eggNOG" id="KOG2137">
    <property type="taxonomic scope" value="Eukaryota"/>
</dbReference>
<dbReference type="Gene3D" id="1.25.10.10">
    <property type="entry name" value="Leucine-rich Repeat Variant"/>
    <property type="match status" value="2"/>
</dbReference>
<reference evidence="3 4" key="1">
    <citation type="journal article" date="2007" name="Nat. Biotechnol.">
        <title>Genome sequence of the lignocellulose-bioconverting and xylose-fermenting yeast Pichia stipitis.</title>
        <authorList>
            <person name="Jeffries T.W."/>
            <person name="Grigoriev I.V."/>
            <person name="Grimwood J."/>
            <person name="Laplaza J.M."/>
            <person name="Aerts A."/>
            <person name="Salamov A."/>
            <person name="Schmutz J."/>
            <person name="Lindquist E."/>
            <person name="Dehal P."/>
            <person name="Shapiro H."/>
            <person name="Jin Y.S."/>
            <person name="Passoth V."/>
            <person name="Richardson P.M."/>
        </authorList>
    </citation>
    <scope>NUCLEOTIDE SEQUENCE [LARGE SCALE GENOMIC DNA]</scope>
    <source>
        <strain evidence="4">ATCC 58785 / CBS 6054 / NBRC 10063 / NRRL Y-11545</strain>
    </source>
</reference>
<dbReference type="HOGENOM" id="CLU_008724_3_0_1"/>
<dbReference type="PROSITE" id="PS50011">
    <property type="entry name" value="PROTEIN_KINASE_DOM"/>
    <property type="match status" value="1"/>
</dbReference>
<evidence type="ECO:0000256" key="1">
    <source>
        <dbReference type="SAM" id="MobiDB-lite"/>
    </source>
</evidence>
<feature type="compositionally biased region" description="Low complexity" evidence="1">
    <location>
        <begin position="788"/>
        <end position="798"/>
    </location>
</feature>
<accession>A3GG28</accession>
<dbReference type="FunCoup" id="A3GG28">
    <property type="interactions" value="837"/>
</dbReference>
<keyword evidence="4" id="KW-1185">Reference proteome</keyword>
<dbReference type="GO" id="GO:0005524">
    <property type="term" value="F:ATP binding"/>
    <property type="evidence" value="ECO:0007669"/>
    <property type="project" value="InterPro"/>
</dbReference>
<dbReference type="PANTHER" id="PTHR12984:SF6">
    <property type="entry name" value="SCY1-LIKE PROTEIN 2"/>
    <property type="match status" value="1"/>
</dbReference>
<feature type="domain" description="Protein kinase" evidence="2">
    <location>
        <begin position="1"/>
        <end position="316"/>
    </location>
</feature>
<comment type="caution">
    <text evidence="3">The sequence shown here is derived from an EMBL/GenBank/DDBJ whole genome shotgun (WGS) entry which is preliminary data.</text>
</comment>
<dbReference type="InParanoid" id="A3GG28"/>
<dbReference type="Gene3D" id="3.30.200.20">
    <property type="entry name" value="Phosphorylase Kinase, domain 1"/>
    <property type="match status" value="1"/>
</dbReference>
<feature type="region of interest" description="Disordered" evidence="1">
    <location>
        <begin position="815"/>
        <end position="843"/>
    </location>
</feature>
<organism evidence="3 4">
    <name type="scientific">Scheffersomyces stipitis (strain ATCC 58785 / CBS 6054 / NBRC 10063 / NRRL Y-11545)</name>
    <name type="common">Yeast</name>
    <name type="synonym">Pichia stipitis</name>
    <dbReference type="NCBI Taxonomy" id="322104"/>
    <lineage>
        <taxon>Eukaryota</taxon>
        <taxon>Fungi</taxon>
        <taxon>Dikarya</taxon>
        <taxon>Ascomycota</taxon>
        <taxon>Saccharomycotina</taxon>
        <taxon>Pichiomycetes</taxon>
        <taxon>Debaryomycetaceae</taxon>
        <taxon>Scheffersomyces</taxon>
    </lineage>
</organism>
<dbReference type="GeneID" id="4851227"/>
<feature type="compositionally biased region" description="Polar residues" evidence="1">
    <location>
        <begin position="715"/>
        <end position="724"/>
    </location>
</feature>
<feature type="region of interest" description="Disordered" evidence="1">
    <location>
        <begin position="676"/>
        <end position="746"/>
    </location>
</feature>
<dbReference type="AlphaFoldDB" id="A3GG28"/>
<dbReference type="Proteomes" id="UP000002258">
    <property type="component" value="Chromosome 1"/>
</dbReference>
<protein>
    <submittedName>
        <fullName evidence="3">Suppressor of GTPase mutant</fullName>
    </submittedName>
</protein>
<feature type="compositionally biased region" description="Low complexity" evidence="1">
    <location>
        <begin position="823"/>
        <end position="843"/>
    </location>
</feature>
<dbReference type="InterPro" id="IPR051177">
    <property type="entry name" value="CIK-Related_Protein"/>
</dbReference>
<gene>
    <name evidence="3" type="primary">SCY1</name>
    <name evidence="3" type="ORF">PICST_80289</name>
</gene>
<dbReference type="Gene3D" id="1.10.510.10">
    <property type="entry name" value="Transferase(Phosphotransferase) domain 1"/>
    <property type="match status" value="1"/>
</dbReference>
<dbReference type="RefSeq" id="XP_001387470.2">
    <property type="nucleotide sequence ID" value="XM_001387433.1"/>
</dbReference>
<dbReference type="SMART" id="SM00220">
    <property type="entry name" value="S_TKc"/>
    <property type="match status" value="1"/>
</dbReference>
<dbReference type="Pfam" id="PF00069">
    <property type="entry name" value="Pkinase"/>
    <property type="match status" value="1"/>
</dbReference>
<dbReference type="InterPro" id="IPR000719">
    <property type="entry name" value="Prot_kinase_dom"/>
</dbReference>
<dbReference type="OMA" id="MPKMTQP"/>
<dbReference type="EMBL" id="AAVQ01000001">
    <property type="protein sequence ID" value="EAZ63447.2"/>
    <property type="molecule type" value="Genomic_DNA"/>
</dbReference>
<dbReference type="PANTHER" id="PTHR12984">
    <property type="entry name" value="SCY1-RELATED S/T PROTEIN KINASE-LIKE"/>
    <property type="match status" value="1"/>
</dbReference>
<dbReference type="KEGG" id="pic:PICST_80289"/>
<dbReference type="OrthoDB" id="79687at2759"/>
<evidence type="ECO:0000259" key="2">
    <source>
        <dbReference type="PROSITE" id="PS50011"/>
    </source>
</evidence>
<sequence length="843" mass="95525">MFKLSFRTGIRASYNVSDNPTFVSEPWYIYPAKHKASGRIVSVFIFDKTKFEAQVSRLFSNSSSAKNPKVIISECYELIKHEVNQLSKLKHPQILQLYEVLEETKTKFLFVSEKVTCNLQTIDFGKELDELSIQKGLLQTAKALQFLHNFCSIIHFNLQPTSIFVNGQGDWKLSGFKFLQNLNEISPSERENFYIMNNSSMVPFANLNLNFTAPELIIDSSSKLDFANDIWSLGCIIFYLYNNGEQLINCFDSNSISDYKTEFRKFEMKFYNHKPTELKYLLKNIPEKLYPIYSQILARYPHDRITIDQFIDSDFFNGSLIRAMLFVDEFTTKTIEEKLIFLSGLLETNDTNTNLLAQFPPAFRSSKLLPLLVDLVQHELSVLNGNTQTVDSQTDNLISSSLDIVFKISGSISGLTFQDKVYNSLLKDDSKNKQYPKTFSKLLNASVKTRLTVVENYSILQEKLNEKQFVDLFKVMLELAMTSTGGEGQAKQDQIKLQDTYLQYLPNVVEKIEFPYIKNTLFPMICQVFKTTTILSTKLSTIQTFEVMVDKKIIDKIIVNDQLFPVLKNLKSRDKRIVKVMLNFFMKLSKSEHLSLPLEAVVESVLPQCLSLAFSCNDCTQPEFRQMMSIINDIQKHLIDTKMEDLPVSAPTHNRANGSHEATNFEELISSQAITEGNKEHILKGPSSKTIMQPRPILKPSPSPRATPKPRVPPKTTSPMTLTPHTARKTGSPLSFGAASNASNSRNSKLLNTLNSTYESKATDEDDEFDNFQEAPITNTTINWSSAAAKTSPTATETPRMTVSYPPGFNTVLTPNSNKIPMSKTNNNYNTSSNGNDSLLDLI</sequence>
<feature type="region of interest" description="Disordered" evidence="1">
    <location>
        <begin position="788"/>
        <end position="807"/>
    </location>
</feature>
<proteinExistence type="predicted"/>
<dbReference type="InterPro" id="IPR011009">
    <property type="entry name" value="Kinase-like_dom_sf"/>
</dbReference>
<evidence type="ECO:0000313" key="3">
    <source>
        <dbReference type="EMBL" id="EAZ63447.2"/>
    </source>
</evidence>
<dbReference type="InterPro" id="IPR011989">
    <property type="entry name" value="ARM-like"/>
</dbReference>